<proteinExistence type="predicted"/>
<keyword evidence="3" id="KW-1185">Reference proteome</keyword>
<dbReference type="EMBL" id="LJIX01000006">
    <property type="protein sequence ID" value="KQL20062.1"/>
    <property type="molecule type" value="Genomic_DNA"/>
</dbReference>
<dbReference type="PATRIC" id="fig|1637975.4.peg.3283"/>
<dbReference type="AlphaFoldDB" id="A0A0Q3QQS1"/>
<accession>A0A0Q3QQS1</accession>
<reference evidence="2 3" key="1">
    <citation type="submission" date="2015-09" db="EMBL/GenBank/DDBJ databases">
        <title>Genome sequencing project for genomic taxonomy and phylogenomics of Bacillus-like bacteria.</title>
        <authorList>
            <person name="Liu B."/>
            <person name="Wang J."/>
            <person name="Zhu Y."/>
            <person name="Liu G."/>
            <person name="Chen Q."/>
            <person name="Chen Z."/>
            <person name="Lan J."/>
            <person name="Che J."/>
            <person name="Ge C."/>
            <person name="Shi H."/>
            <person name="Pan Z."/>
            <person name="Liu X."/>
        </authorList>
    </citation>
    <scope>NUCLEOTIDE SEQUENCE [LARGE SCALE GENOMIC DNA]</scope>
    <source>
        <strain evidence="2 3">FJAT-18043</strain>
    </source>
</reference>
<evidence type="ECO:0000313" key="3">
    <source>
        <dbReference type="Proteomes" id="UP000050996"/>
    </source>
</evidence>
<keyword evidence="1" id="KW-1133">Transmembrane helix</keyword>
<gene>
    <name evidence="2" type="ORF">AN957_16820</name>
</gene>
<evidence type="ECO:0000256" key="1">
    <source>
        <dbReference type="SAM" id="Phobius"/>
    </source>
</evidence>
<dbReference type="Proteomes" id="UP000050996">
    <property type="component" value="Unassembled WGS sequence"/>
</dbReference>
<keyword evidence="1" id="KW-0812">Transmembrane</keyword>
<sequence length="62" mass="7433">MSVMHHFFTFKKYDAYTFVRVLHFVFFIYSSKENPITVCFFGIVISLFPRERFGKKALMNVV</sequence>
<organism evidence="2 3">
    <name type="scientific">Cytobacillus solani</name>
    <dbReference type="NCBI Taxonomy" id="1637975"/>
    <lineage>
        <taxon>Bacteria</taxon>
        <taxon>Bacillati</taxon>
        <taxon>Bacillota</taxon>
        <taxon>Bacilli</taxon>
        <taxon>Bacillales</taxon>
        <taxon>Bacillaceae</taxon>
        <taxon>Cytobacillus</taxon>
    </lineage>
</organism>
<protein>
    <submittedName>
        <fullName evidence="2">Uncharacterized protein</fullName>
    </submittedName>
</protein>
<keyword evidence="1" id="KW-0472">Membrane</keyword>
<evidence type="ECO:0000313" key="2">
    <source>
        <dbReference type="EMBL" id="KQL20062.1"/>
    </source>
</evidence>
<comment type="caution">
    <text evidence="2">The sequence shown here is derived from an EMBL/GenBank/DDBJ whole genome shotgun (WGS) entry which is preliminary data.</text>
</comment>
<feature type="transmembrane region" description="Helical" evidence="1">
    <location>
        <begin position="35"/>
        <end position="53"/>
    </location>
</feature>
<dbReference type="STRING" id="1637975.AN957_16820"/>
<name>A0A0Q3QQS1_9BACI</name>